<organism evidence="2">
    <name type="scientific">Arundo donax</name>
    <name type="common">Giant reed</name>
    <name type="synonym">Donax arundinaceus</name>
    <dbReference type="NCBI Taxonomy" id="35708"/>
    <lineage>
        <taxon>Eukaryota</taxon>
        <taxon>Viridiplantae</taxon>
        <taxon>Streptophyta</taxon>
        <taxon>Embryophyta</taxon>
        <taxon>Tracheophyta</taxon>
        <taxon>Spermatophyta</taxon>
        <taxon>Magnoliopsida</taxon>
        <taxon>Liliopsida</taxon>
        <taxon>Poales</taxon>
        <taxon>Poaceae</taxon>
        <taxon>PACMAD clade</taxon>
        <taxon>Arundinoideae</taxon>
        <taxon>Arundineae</taxon>
        <taxon>Arundo</taxon>
    </lineage>
</organism>
<evidence type="ECO:0000256" key="1">
    <source>
        <dbReference type="SAM" id="MobiDB-lite"/>
    </source>
</evidence>
<evidence type="ECO:0000313" key="2">
    <source>
        <dbReference type="EMBL" id="JAD32999.1"/>
    </source>
</evidence>
<sequence>MIVSSRDAARHPPLPRPPLALDWRGVSGDPSTHPSGPGSIPRFLGE</sequence>
<reference evidence="2" key="2">
    <citation type="journal article" date="2015" name="Data Brief">
        <title>Shoot transcriptome of the giant reed, Arundo donax.</title>
        <authorList>
            <person name="Barrero R.A."/>
            <person name="Guerrero F.D."/>
            <person name="Moolhuijzen P."/>
            <person name="Goolsby J.A."/>
            <person name="Tidwell J."/>
            <person name="Bellgard S.E."/>
            <person name="Bellgard M.I."/>
        </authorList>
    </citation>
    <scope>NUCLEOTIDE SEQUENCE</scope>
    <source>
        <tissue evidence="2">Shoot tissue taken approximately 20 cm above the soil surface</tissue>
    </source>
</reference>
<reference evidence="2" key="1">
    <citation type="submission" date="2014-09" db="EMBL/GenBank/DDBJ databases">
        <authorList>
            <person name="Magalhaes I.L.F."/>
            <person name="Oliveira U."/>
            <person name="Santos F.R."/>
            <person name="Vidigal T.H.D.A."/>
            <person name="Brescovit A.D."/>
            <person name="Santos A.J."/>
        </authorList>
    </citation>
    <scope>NUCLEOTIDE SEQUENCE</scope>
    <source>
        <tissue evidence="2">Shoot tissue taken approximately 20 cm above the soil surface</tissue>
    </source>
</reference>
<feature type="region of interest" description="Disordered" evidence="1">
    <location>
        <begin position="1"/>
        <end position="46"/>
    </location>
</feature>
<accession>A0A0A8Z0T8</accession>
<protein>
    <submittedName>
        <fullName evidence="2">Uncharacterized protein</fullName>
    </submittedName>
</protein>
<proteinExistence type="predicted"/>
<dbReference type="EMBL" id="GBRH01264896">
    <property type="protein sequence ID" value="JAD32999.1"/>
    <property type="molecule type" value="Transcribed_RNA"/>
</dbReference>
<dbReference type="AlphaFoldDB" id="A0A0A8Z0T8"/>
<name>A0A0A8Z0T8_ARUDO</name>